<evidence type="ECO:0000256" key="1">
    <source>
        <dbReference type="SAM" id="Phobius"/>
    </source>
</evidence>
<dbReference type="Pfam" id="PF10031">
    <property type="entry name" value="DUF2273"/>
    <property type="match status" value="1"/>
</dbReference>
<keyword evidence="1" id="KW-0812">Transmembrane</keyword>
<dbReference type="EMBL" id="CP158367">
    <property type="protein sequence ID" value="XBX75931.1"/>
    <property type="molecule type" value="Genomic_DNA"/>
</dbReference>
<keyword evidence="1" id="KW-1133">Transmembrane helix</keyword>
<dbReference type="InterPro" id="IPR018730">
    <property type="entry name" value="DUF2273"/>
</dbReference>
<sequence>MWQEFKEIAIKNKGKLTGILTGFIVSIIYLWLGFIKGTFVVICIGVGFFIGKRFDDDKDFMESLKNLLKSKDF</sequence>
<reference evidence="2" key="1">
    <citation type="journal article" date="2013" name="Extremophiles">
        <title>Proteinivorax tanatarense gen. nov., sp. nov., an anaerobic, haloalkaliphilic, proteolytic bacterium isolated from a decaying algal bloom, and proposal of Proteinivoraceae fam. nov.</title>
        <authorList>
            <person name="Kevbrin V."/>
            <person name="Boltyanskaya Y."/>
            <person name="Zhilina T."/>
            <person name="Kolganova T."/>
            <person name="Lavrentjeva E."/>
            <person name="Kuznetsov B."/>
        </authorList>
    </citation>
    <scope>NUCLEOTIDE SEQUENCE</scope>
    <source>
        <strain evidence="2">Z-910T</strain>
    </source>
</reference>
<name>A0AAU7VPF3_9FIRM</name>
<protein>
    <submittedName>
        <fullName evidence="2">DUF2273 domain-containing protein</fullName>
    </submittedName>
</protein>
<feature type="transmembrane region" description="Helical" evidence="1">
    <location>
        <begin position="20"/>
        <end position="51"/>
    </location>
</feature>
<keyword evidence="1" id="KW-0472">Membrane</keyword>
<organism evidence="2">
    <name type="scientific">Proteinivorax tanatarense</name>
    <dbReference type="NCBI Taxonomy" id="1260629"/>
    <lineage>
        <taxon>Bacteria</taxon>
        <taxon>Bacillati</taxon>
        <taxon>Bacillota</taxon>
        <taxon>Clostridia</taxon>
        <taxon>Eubacteriales</taxon>
        <taxon>Proteinivoracaceae</taxon>
        <taxon>Proteinivorax</taxon>
    </lineage>
</organism>
<accession>A0AAU7VPF3</accession>
<reference evidence="2" key="2">
    <citation type="submission" date="2024-06" db="EMBL/GenBank/DDBJ databases">
        <authorList>
            <person name="Petrova K.O."/>
            <person name="Toshchakov S.V."/>
            <person name="Boltjanskaja Y.V."/>
            <person name="Kevbrin V."/>
        </authorList>
    </citation>
    <scope>NUCLEOTIDE SEQUENCE</scope>
    <source>
        <strain evidence="2">Z-910T</strain>
    </source>
</reference>
<proteinExistence type="predicted"/>
<dbReference type="AlphaFoldDB" id="A0AAU7VPF3"/>
<gene>
    <name evidence="2" type="ORF">PRVXT_001094</name>
</gene>
<dbReference type="RefSeq" id="WP_350344666.1">
    <property type="nucleotide sequence ID" value="NZ_CP158367.1"/>
</dbReference>
<evidence type="ECO:0000313" key="2">
    <source>
        <dbReference type="EMBL" id="XBX75931.1"/>
    </source>
</evidence>